<proteinExistence type="predicted"/>
<name>A0A7W8HTA7_9HYPH</name>
<dbReference type="EMBL" id="JACHGA010000010">
    <property type="protein sequence ID" value="MBB5277717.1"/>
    <property type="molecule type" value="Genomic_DNA"/>
</dbReference>
<comment type="caution">
    <text evidence="1">The sequence shown here is derived from an EMBL/GenBank/DDBJ whole genome shotgun (WGS) entry which is preliminary data.</text>
</comment>
<gene>
    <name evidence="1" type="ORF">HNR26_003798</name>
</gene>
<protein>
    <submittedName>
        <fullName evidence="1">Uncharacterized protein</fullName>
    </submittedName>
</protein>
<evidence type="ECO:0000313" key="1">
    <source>
        <dbReference type="EMBL" id="MBB5277717.1"/>
    </source>
</evidence>
<sequence>MACLMHSFAGVGHTAELQPSDCRLIKERLEKYDALLNDLVFLDVEYLQGNPQIFDWYQHSVQLEVLSGELDRLREAANVLDRLCP</sequence>
<organism evidence="1 2">
    <name type="scientific">Rhizobium rosettiformans</name>
    <dbReference type="NCBI Taxonomy" id="1368430"/>
    <lineage>
        <taxon>Bacteria</taxon>
        <taxon>Pseudomonadati</taxon>
        <taxon>Pseudomonadota</taxon>
        <taxon>Alphaproteobacteria</taxon>
        <taxon>Hyphomicrobiales</taxon>
        <taxon>Rhizobiaceae</taxon>
        <taxon>Rhizobium/Agrobacterium group</taxon>
        <taxon>Rhizobium</taxon>
    </lineage>
</organism>
<evidence type="ECO:0000313" key="2">
    <source>
        <dbReference type="Proteomes" id="UP000550895"/>
    </source>
</evidence>
<dbReference type="Proteomes" id="UP000550895">
    <property type="component" value="Unassembled WGS sequence"/>
</dbReference>
<accession>A0A7W8HTA7</accession>
<reference evidence="1 2" key="1">
    <citation type="submission" date="2020-08" db="EMBL/GenBank/DDBJ databases">
        <title>Genomic Encyclopedia of Type Strains, Phase IV (KMG-IV): sequencing the most valuable type-strain genomes for metagenomic binning, comparative biology and taxonomic classification.</title>
        <authorList>
            <person name="Goeker M."/>
        </authorList>
    </citation>
    <scope>NUCLEOTIDE SEQUENCE [LARGE SCALE GENOMIC DNA]</scope>
    <source>
        <strain evidence="1 2">DSM 26376</strain>
    </source>
</reference>
<dbReference type="AlphaFoldDB" id="A0A7W8HTA7"/>
<keyword evidence="2" id="KW-1185">Reference proteome</keyword>